<feature type="domain" description="ATPTG10-like" evidence="1">
    <location>
        <begin position="20"/>
        <end position="118"/>
    </location>
</feature>
<protein>
    <recommendedName>
        <fullName evidence="1">ATPTG10-like domain-containing protein</fullName>
    </recommendedName>
</protein>
<dbReference type="AlphaFoldDB" id="A0AAD8LIB5"/>
<evidence type="ECO:0000313" key="3">
    <source>
        <dbReference type="Proteomes" id="UP001230268"/>
    </source>
</evidence>
<gene>
    <name evidence="2" type="ORF">BgAZ_201310</name>
</gene>
<proteinExistence type="predicted"/>
<sequence length="122" mass="14038">MAGFFGSSDDATPSKDERSYVENVVSDIANLNKYANASFVGDRQTMIECFNAISWGDKQVKENIRKYCEADHAERQLIDDVYKVVCPYFDKVQGPTFNTMSLWLKSRLHMQHQKEPFNPVHP</sequence>
<reference evidence="2" key="1">
    <citation type="submission" date="2023-08" db="EMBL/GenBank/DDBJ databases">
        <title>Draft sequence of the Babesia gibsoni genome.</title>
        <authorList>
            <person name="Yamagishi J.Y."/>
            <person name="Xuan X.X."/>
        </authorList>
    </citation>
    <scope>NUCLEOTIDE SEQUENCE</scope>
    <source>
        <strain evidence="2">Azabu</strain>
    </source>
</reference>
<keyword evidence="3" id="KW-1185">Reference proteome</keyword>
<accession>A0AAD8LIB5</accession>
<organism evidence="2 3">
    <name type="scientific">Babesia gibsoni</name>
    <dbReference type="NCBI Taxonomy" id="33632"/>
    <lineage>
        <taxon>Eukaryota</taxon>
        <taxon>Sar</taxon>
        <taxon>Alveolata</taxon>
        <taxon>Apicomplexa</taxon>
        <taxon>Aconoidasida</taxon>
        <taxon>Piroplasmida</taxon>
        <taxon>Babesiidae</taxon>
        <taxon>Babesia</taxon>
    </lineage>
</organism>
<dbReference type="EMBL" id="JAVEPI010000002">
    <property type="protein sequence ID" value="KAK1443255.1"/>
    <property type="molecule type" value="Genomic_DNA"/>
</dbReference>
<evidence type="ECO:0000259" key="1">
    <source>
        <dbReference type="Pfam" id="PF20716"/>
    </source>
</evidence>
<dbReference type="Proteomes" id="UP001230268">
    <property type="component" value="Unassembled WGS sequence"/>
</dbReference>
<evidence type="ECO:0000313" key="2">
    <source>
        <dbReference type="EMBL" id="KAK1443255.1"/>
    </source>
</evidence>
<dbReference type="InterPro" id="IPR049262">
    <property type="entry name" value="ATPTG10-like_dom"/>
</dbReference>
<dbReference type="Pfam" id="PF20716">
    <property type="entry name" value="ATPTG10"/>
    <property type="match status" value="1"/>
</dbReference>
<name>A0AAD8LIB5_BABGI</name>
<comment type="caution">
    <text evidence="2">The sequence shown here is derived from an EMBL/GenBank/DDBJ whole genome shotgun (WGS) entry which is preliminary data.</text>
</comment>